<evidence type="ECO:0000313" key="2">
    <source>
        <dbReference type="EMBL" id="JAE14735.1"/>
    </source>
</evidence>
<organism evidence="2">
    <name type="scientific">Arundo donax</name>
    <name type="common">Giant reed</name>
    <name type="synonym">Donax arundinaceus</name>
    <dbReference type="NCBI Taxonomy" id="35708"/>
    <lineage>
        <taxon>Eukaryota</taxon>
        <taxon>Viridiplantae</taxon>
        <taxon>Streptophyta</taxon>
        <taxon>Embryophyta</taxon>
        <taxon>Tracheophyta</taxon>
        <taxon>Spermatophyta</taxon>
        <taxon>Magnoliopsida</taxon>
        <taxon>Liliopsida</taxon>
        <taxon>Poales</taxon>
        <taxon>Poaceae</taxon>
        <taxon>PACMAD clade</taxon>
        <taxon>Arundinoideae</taxon>
        <taxon>Arundineae</taxon>
        <taxon>Arundo</taxon>
    </lineage>
</organism>
<name>A0A0A9FPI3_ARUDO</name>
<feature type="compositionally biased region" description="Polar residues" evidence="1">
    <location>
        <begin position="48"/>
        <end position="71"/>
    </location>
</feature>
<feature type="region of interest" description="Disordered" evidence="1">
    <location>
        <begin position="38"/>
        <end position="93"/>
    </location>
</feature>
<dbReference type="AlphaFoldDB" id="A0A0A9FPI3"/>
<reference evidence="2" key="2">
    <citation type="journal article" date="2015" name="Data Brief">
        <title>Shoot transcriptome of the giant reed, Arundo donax.</title>
        <authorList>
            <person name="Barrero R.A."/>
            <person name="Guerrero F.D."/>
            <person name="Moolhuijzen P."/>
            <person name="Goolsby J.A."/>
            <person name="Tidwell J."/>
            <person name="Bellgard S.E."/>
            <person name="Bellgard M.I."/>
        </authorList>
    </citation>
    <scope>NUCLEOTIDE SEQUENCE</scope>
    <source>
        <tissue evidence="2">Shoot tissue taken approximately 20 cm above the soil surface</tissue>
    </source>
</reference>
<reference evidence="2" key="1">
    <citation type="submission" date="2014-09" db="EMBL/GenBank/DDBJ databases">
        <authorList>
            <person name="Magalhaes I.L.F."/>
            <person name="Oliveira U."/>
            <person name="Santos F.R."/>
            <person name="Vidigal T.H.D.A."/>
            <person name="Brescovit A.D."/>
            <person name="Santos A.J."/>
        </authorList>
    </citation>
    <scope>NUCLEOTIDE SEQUENCE</scope>
    <source>
        <tissue evidence="2">Shoot tissue taken approximately 20 cm above the soil surface</tissue>
    </source>
</reference>
<protein>
    <submittedName>
        <fullName evidence="2">Uncharacterized protein</fullName>
    </submittedName>
</protein>
<evidence type="ECO:0000256" key="1">
    <source>
        <dbReference type="SAM" id="MobiDB-lite"/>
    </source>
</evidence>
<feature type="compositionally biased region" description="Basic residues" evidence="1">
    <location>
        <begin position="79"/>
        <end position="93"/>
    </location>
</feature>
<accession>A0A0A9FPI3</accession>
<proteinExistence type="predicted"/>
<dbReference type="EMBL" id="GBRH01183161">
    <property type="protein sequence ID" value="JAE14735.1"/>
    <property type="molecule type" value="Transcribed_RNA"/>
</dbReference>
<dbReference type="PROSITE" id="PS51257">
    <property type="entry name" value="PROKAR_LIPOPROTEIN"/>
    <property type="match status" value="1"/>
</dbReference>
<sequence length="93" mass="10131">MATIRSIGGIRHRNGATGQPMQYTCTATAACCSIDPHRHQNKAGPSGIQDSGGTQLTTAKTLTSRPTQYSRITAGKDMLKRRKQTRPMTKKRS</sequence>